<dbReference type="EMBL" id="JBDKXB010000003">
    <property type="protein sequence ID" value="MEY6431537.1"/>
    <property type="molecule type" value="Genomic_DNA"/>
</dbReference>
<evidence type="ECO:0000256" key="5">
    <source>
        <dbReference type="ARBA" id="ARBA00022448"/>
    </source>
</evidence>
<keyword evidence="6 7" id="KW-0592">Phosphate transport</keyword>
<dbReference type="PANTHER" id="PTHR42996:SF1">
    <property type="entry name" value="PHOSPHATE-BINDING PROTEIN PSTS"/>
    <property type="match status" value="1"/>
</dbReference>
<reference evidence="9 10" key="1">
    <citation type="submission" date="2024-05" db="EMBL/GenBank/DDBJ databases">
        <title>Genome Sequence and Characterization of the New Strain Purple Sulfur Bacterium of Genus Thioalkalicoccus.</title>
        <authorList>
            <person name="Bryantseva I.A."/>
            <person name="Kyndt J.A."/>
            <person name="Imhoff J.F."/>
        </authorList>
    </citation>
    <scope>NUCLEOTIDE SEQUENCE [LARGE SCALE GENOMIC DNA]</scope>
    <source>
        <strain evidence="9 10">Um2</strain>
    </source>
</reference>
<dbReference type="PIRSF" id="PIRSF002756">
    <property type="entry name" value="PstS"/>
    <property type="match status" value="1"/>
</dbReference>
<dbReference type="CDD" id="cd13565">
    <property type="entry name" value="PBP2_PstS"/>
    <property type="match status" value="1"/>
</dbReference>
<keyword evidence="10" id="KW-1185">Reference proteome</keyword>
<dbReference type="InterPro" id="IPR024370">
    <property type="entry name" value="PBP_domain"/>
</dbReference>
<dbReference type="Proteomes" id="UP001564408">
    <property type="component" value="Unassembled WGS sequence"/>
</dbReference>
<protein>
    <recommendedName>
        <fullName evidence="4 7">Phosphate-binding protein PstS</fullName>
    </recommendedName>
</protein>
<gene>
    <name evidence="9" type="primary">pstS</name>
    <name evidence="9" type="ORF">ABC977_03840</name>
</gene>
<dbReference type="SUPFAM" id="SSF53850">
    <property type="entry name" value="Periplasmic binding protein-like II"/>
    <property type="match status" value="1"/>
</dbReference>
<comment type="caution">
    <text evidence="9">The sequence shown here is derived from an EMBL/GenBank/DDBJ whole genome shotgun (WGS) entry which is preliminary data.</text>
</comment>
<dbReference type="Gene3D" id="3.40.190.10">
    <property type="entry name" value="Periplasmic binding protein-like II"/>
    <property type="match status" value="2"/>
</dbReference>
<evidence type="ECO:0000256" key="4">
    <source>
        <dbReference type="ARBA" id="ARBA00021889"/>
    </source>
</evidence>
<evidence type="ECO:0000256" key="1">
    <source>
        <dbReference type="ARBA" id="ARBA00002841"/>
    </source>
</evidence>
<evidence type="ECO:0000256" key="2">
    <source>
        <dbReference type="ARBA" id="ARBA00008725"/>
    </source>
</evidence>
<dbReference type="InterPro" id="IPR005673">
    <property type="entry name" value="ABC_phos-bd_PstS"/>
</dbReference>
<evidence type="ECO:0000256" key="7">
    <source>
        <dbReference type="PIRNR" id="PIRNR002756"/>
    </source>
</evidence>
<dbReference type="Pfam" id="PF12849">
    <property type="entry name" value="PBP_like_2"/>
    <property type="match status" value="1"/>
</dbReference>
<evidence type="ECO:0000256" key="6">
    <source>
        <dbReference type="ARBA" id="ARBA00022592"/>
    </source>
</evidence>
<comment type="function">
    <text evidence="1 7">Part of the ABC transporter complex PstSACB involved in phosphate import.</text>
</comment>
<dbReference type="NCBIfam" id="TIGR00975">
    <property type="entry name" value="3a0107s03"/>
    <property type="match status" value="1"/>
</dbReference>
<evidence type="ECO:0000256" key="3">
    <source>
        <dbReference type="ARBA" id="ARBA00011529"/>
    </source>
</evidence>
<sequence>MPFLHSSPRWHLAVAALILALLAPPLAASDLIRINGAGASFPAPLYMRWFRDYYQAHPNVLVDYQAIGSGAGVANLIQGRFDFAGSDEPLTETALEQLGADWIQIPMAAGAIVMAYHLPGIEELKLSREALSAIFLGEAVRWNDPVIAAANPGVALPDRPIVVVTRVDSSGTSLIVTRHLSAISETFANLVGSNLKPVWPKALQDRGGLIRGSGNGGVARLVQAVPGAVGYVQFAYAHLSGISMATLQNEAGAFVPPNEASFQATLASFRAELDLSDLADPKGAESYPILALSWLIVPRSTEEPKSRTLREVLRYALTDGQKDAAPLGYIPLSPAAVEQIMERLDLRGPIPSDS</sequence>
<keyword evidence="5 7" id="KW-0813">Transport</keyword>
<dbReference type="InterPro" id="IPR050962">
    <property type="entry name" value="Phosphate-bind_PstS"/>
</dbReference>
<evidence type="ECO:0000313" key="9">
    <source>
        <dbReference type="EMBL" id="MEY6431537.1"/>
    </source>
</evidence>
<evidence type="ECO:0000259" key="8">
    <source>
        <dbReference type="Pfam" id="PF12849"/>
    </source>
</evidence>
<evidence type="ECO:0000313" key="10">
    <source>
        <dbReference type="Proteomes" id="UP001564408"/>
    </source>
</evidence>
<dbReference type="PANTHER" id="PTHR42996">
    <property type="entry name" value="PHOSPHATE-BINDING PROTEIN PSTS"/>
    <property type="match status" value="1"/>
</dbReference>
<name>A0ABV4BAR1_9GAMM</name>
<feature type="domain" description="PBP" evidence="8">
    <location>
        <begin position="31"/>
        <end position="319"/>
    </location>
</feature>
<comment type="similarity">
    <text evidence="2 7">Belongs to the PstS family.</text>
</comment>
<proteinExistence type="inferred from homology"/>
<comment type="subunit">
    <text evidence="3 7">The complex is composed of two ATP-binding proteins (PstB), two transmembrane proteins (PstC and PstA) and a solute-binding protein (PstS).</text>
</comment>
<organism evidence="9 10">
    <name type="scientific">Thioalkalicoccus limnaeus</name>
    <dbReference type="NCBI Taxonomy" id="120681"/>
    <lineage>
        <taxon>Bacteria</taxon>
        <taxon>Pseudomonadati</taxon>
        <taxon>Pseudomonadota</taxon>
        <taxon>Gammaproteobacteria</taxon>
        <taxon>Chromatiales</taxon>
        <taxon>Chromatiaceae</taxon>
        <taxon>Thioalkalicoccus</taxon>
    </lineage>
</organism>
<accession>A0ABV4BAR1</accession>
<dbReference type="RefSeq" id="WP_369665920.1">
    <property type="nucleotide sequence ID" value="NZ_JBDKXB010000003.1"/>
</dbReference>